<evidence type="ECO:0000313" key="2">
    <source>
        <dbReference type="EMBL" id="KEZ79400.1"/>
    </source>
</evidence>
<accession>A0A084IRR6</accession>
<dbReference type="InterPro" id="IPR036197">
    <property type="entry name" value="NarG-like_sf"/>
</dbReference>
<protein>
    <submittedName>
        <fullName evidence="2">Citrate utilization protein B</fullName>
    </submittedName>
</protein>
<organism evidence="2 3">
    <name type="scientific">Salinisphaera hydrothermalis (strain C41B8)</name>
    <dbReference type="NCBI Taxonomy" id="1304275"/>
    <lineage>
        <taxon>Bacteria</taxon>
        <taxon>Pseudomonadati</taxon>
        <taxon>Pseudomonadota</taxon>
        <taxon>Gammaproteobacteria</taxon>
        <taxon>Salinisphaerales</taxon>
        <taxon>Salinisphaeraceae</taxon>
        <taxon>Salinisphaera</taxon>
    </lineage>
</organism>
<dbReference type="AlphaFoldDB" id="A0A084IRR6"/>
<name>A0A084IRR6_SALHC</name>
<dbReference type="RefSeq" id="WP_198024993.1">
    <property type="nucleotide sequence ID" value="NZ_APNK01000001.1"/>
</dbReference>
<dbReference type="EMBL" id="APNK01000001">
    <property type="protein sequence ID" value="KEZ79400.1"/>
    <property type="molecule type" value="Genomic_DNA"/>
</dbReference>
<dbReference type="eggNOG" id="COG1149">
    <property type="taxonomic scope" value="Bacteria"/>
</dbReference>
<keyword evidence="3" id="KW-1185">Reference proteome</keyword>
<dbReference type="SUPFAM" id="SSF103501">
    <property type="entry name" value="Respiratory nitrate reductase 1 gamma chain"/>
    <property type="match status" value="1"/>
</dbReference>
<keyword evidence="1" id="KW-0472">Membrane</keyword>
<dbReference type="SUPFAM" id="SSF54862">
    <property type="entry name" value="4Fe-4S ferredoxins"/>
    <property type="match status" value="1"/>
</dbReference>
<feature type="transmembrane region" description="Helical" evidence="1">
    <location>
        <begin position="158"/>
        <end position="179"/>
    </location>
</feature>
<keyword evidence="1" id="KW-1133">Transmembrane helix</keyword>
<dbReference type="InterPro" id="IPR012830">
    <property type="entry name" value="Citrate_utilization_prot_B"/>
</dbReference>
<dbReference type="PATRIC" id="fig|1304275.5.peg.322"/>
<feature type="transmembrane region" description="Helical" evidence="1">
    <location>
        <begin position="114"/>
        <end position="138"/>
    </location>
</feature>
<dbReference type="Proteomes" id="UP000028302">
    <property type="component" value="Unassembled WGS sequence"/>
</dbReference>
<sequence length="375" mass="40157">MSEVNTSDFNLADLARMNQDEAARQMSICNACRYCEGLCAVFPAMELRRAFAGEDVDYLSNLCHNCGACYDACQYAPPHEFGVNVPQAMADLRENSYQRYVWPAAFAGLFQRNAFWIGLTAVVFVAAFITGVIGWHAAGAMFATYTGDGAFYRLIPHGVLVAIFGALLGYAVLAMALSVRRFWRASHSGEALEPGSIGQAIHDTATLRYLHGGGPGCTGVSGRPSDHRRWCHHATAYGFLLCLASTSLATVCHYLGYEAPYAIWHPVVILGVAGGLGLIAGPIGLLTGRPASARSRNRSADIGLVFIVMLLATSASGLAVLVLRATPAMGLALTIHLGIVAALFISLPYGKFVHGLHRVAALVRHAHEQRAAARH</sequence>
<feature type="transmembrane region" description="Helical" evidence="1">
    <location>
        <begin position="300"/>
        <end position="323"/>
    </location>
</feature>
<feature type="transmembrane region" description="Helical" evidence="1">
    <location>
        <begin position="329"/>
        <end position="349"/>
    </location>
</feature>
<feature type="transmembrane region" description="Helical" evidence="1">
    <location>
        <begin position="263"/>
        <end position="288"/>
    </location>
</feature>
<comment type="caution">
    <text evidence="2">The sequence shown here is derived from an EMBL/GenBank/DDBJ whole genome shotgun (WGS) entry which is preliminary data.</text>
</comment>
<gene>
    <name evidence="2" type="ORF">C41B8_01585</name>
</gene>
<keyword evidence="1" id="KW-0812">Transmembrane</keyword>
<proteinExistence type="predicted"/>
<evidence type="ECO:0000313" key="3">
    <source>
        <dbReference type="Proteomes" id="UP000028302"/>
    </source>
</evidence>
<evidence type="ECO:0000256" key="1">
    <source>
        <dbReference type="SAM" id="Phobius"/>
    </source>
</evidence>
<dbReference type="NCBIfam" id="TIGR02484">
    <property type="entry name" value="CitB"/>
    <property type="match status" value="1"/>
</dbReference>
<dbReference type="STRING" id="1304275.C41B8_01585"/>
<feature type="transmembrane region" description="Helical" evidence="1">
    <location>
        <begin position="236"/>
        <end position="257"/>
    </location>
</feature>
<reference evidence="2 3" key="1">
    <citation type="submission" date="2013-03" db="EMBL/GenBank/DDBJ databases">
        <title>Salinisphaera hydrothermalis C41B8 Genome Sequencing.</title>
        <authorList>
            <person name="Li C."/>
            <person name="Lai Q."/>
            <person name="Shao Z."/>
        </authorList>
    </citation>
    <scope>NUCLEOTIDE SEQUENCE [LARGE SCALE GENOMIC DNA]</scope>
    <source>
        <strain evidence="2 3">C41B8</strain>
    </source>
</reference>